<dbReference type="Proteomes" id="UP001177021">
    <property type="component" value="Unassembled WGS sequence"/>
</dbReference>
<gene>
    <name evidence="1" type="ORF">MILVUS5_LOCUS892</name>
</gene>
<sequence>MIRKELVIPTVVLQHYYLRSCLIVVLSGNCWLTNLSDLVLSRTDSLSFGNLDKELTSYPSNITSLCSNSSIHGTWKESIKVDMAVRKSYADLEECTIWWRSRQDADGFD</sequence>
<dbReference type="EMBL" id="CASHSV030000001">
    <property type="protein sequence ID" value="CAJ2628747.1"/>
    <property type="molecule type" value="Genomic_DNA"/>
</dbReference>
<comment type="caution">
    <text evidence="1">The sequence shown here is derived from an EMBL/GenBank/DDBJ whole genome shotgun (WGS) entry which is preliminary data.</text>
</comment>
<reference evidence="1" key="1">
    <citation type="submission" date="2023-10" db="EMBL/GenBank/DDBJ databases">
        <authorList>
            <person name="Rodriguez Cubillos JULIANA M."/>
            <person name="De Vega J."/>
        </authorList>
    </citation>
    <scope>NUCLEOTIDE SEQUENCE</scope>
</reference>
<evidence type="ECO:0000313" key="1">
    <source>
        <dbReference type="EMBL" id="CAJ2628747.1"/>
    </source>
</evidence>
<proteinExistence type="predicted"/>
<keyword evidence="2" id="KW-1185">Reference proteome</keyword>
<protein>
    <submittedName>
        <fullName evidence="1">Uncharacterized protein</fullName>
    </submittedName>
</protein>
<name>A0ACB0I9J3_TRIPR</name>
<evidence type="ECO:0000313" key="2">
    <source>
        <dbReference type="Proteomes" id="UP001177021"/>
    </source>
</evidence>
<accession>A0ACB0I9J3</accession>
<organism evidence="1 2">
    <name type="scientific">Trifolium pratense</name>
    <name type="common">Red clover</name>
    <dbReference type="NCBI Taxonomy" id="57577"/>
    <lineage>
        <taxon>Eukaryota</taxon>
        <taxon>Viridiplantae</taxon>
        <taxon>Streptophyta</taxon>
        <taxon>Embryophyta</taxon>
        <taxon>Tracheophyta</taxon>
        <taxon>Spermatophyta</taxon>
        <taxon>Magnoliopsida</taxon>
        <taxon>eudicotyledons</taxon>
        <taxon>Gunneridae</taxon>
        <taxon>Pentapetalae</taxon>
        <taxon>rosids</taxon>
        <taxon>fabids</taxon>
        <taxon>Fabales</taxon>
        <taxon>Fabaceae</taxon>
        <taxon>Papilionoideae</taxon>
        <taxon>50 kb inversion clade</taxon>
        <taxon>NPAAA clade</taxon>
        <taxon>Hologalegina</taxon>
        <taxon>IRL clade</taxon>
        <taxon>Trifolieae</taxon>
        <taxon>Trifolium</taxon>
    </lineage>
</organism>